<dbReference type="EMBL" id="JAUSTT010000052">
    <property type="protein sequence ID" value="MDQ0178570.1"/>
    <property type="molecule type" value="Genomic_DNA"/>
</dbReference>
<gene>
    <name evidence="17" type="ORF">J2S08_004478</name>
</gene>
<keyword evidence="7" id="KW-0378">Hydrolase</keyword>
<keyword evidence="8" id="KW-0133">Cell shape</keyword>
<keyword evidence="11" id="KW-0472">Membrane</keyword>
<evidence type="ECO:0000256" key="5">
    <source>
        <dbReference type="ARBA" id="ARBA00022475"/>
    </source>
</evidence>
<keyword evidence="9" id="KW-0573">Peptidoglycan synthesis</keyword>
<evidence type="ECO:0000256" key="3">
    <source>
        <dbReference type="ARBA" id="ARBA00012374"/>
    </source>
</evidence>
<dbReference type="EC" id="3.6.1.27" evidence="3"/>
<dbReference type="Proteomes" id="UP001223586">
    <property type="component" value="Unassembled WGS sequence"/>
</dbReference>
<protein>
    <recommendedName>
        <fullName evidence="4">Undecaprenyl-diphosphatase</fullName>
        <ecNumber evidence="3">3.6.1.27</ecNumber>
    </recommendedName>
    <alternativeName>
        <fullName evidence="15">Bacitracin resistance protein</fullName>
    </alternativeName>
    <alternativeName>
        <fullName evidence="14">Undecaprenyl pyrophosphate phosphatase</fullName>
    </alternativeName>
</protein>
<accession>A0ABT9WZ44</accession>
<keyword evidence="10" id="KW-1133">Transmembrane helix</keyword>
<evidence type="ECO:0000313" key="17">
    <source>
        <dbReference type="EMBL" id="MDQ0178570.1"/>
    </source>
</evidence>
<evidence type="ECO:0000256" key="7">
    <source>
        <dbReference type="ARBA" id="ARBA00022801"/>
    </source>
</evidence>
<keyword evidence="6" id="KW-0812">Transmembrane</keyword>
<reference evidence="17 18" key="1">
    <citation type="submission" date="2023-07" db="EMBL/GenBank/DDBJ databases">
        <title>Genomic Encyclopedia of Type Strains, Phase IV (KMG-IV): sequencing the most valuable type-strain genomes for metagenomic binning, comparative biology and taxonomic classification.</title>
        <authorList>
            <person name="Goeker M."/>
        </authorList>
    </citation>
    <scope>NUCLEOTIDE SEQUENCE [LARGE SCALE GENOMIC DNA]</scope>
    <source>
        <strain evidence="17 18">DSM 23837</strain>
    </source>
</reference>
<evidence type="ECO:0000256" key="16">
    <source>
        <dbReference type="ARBA" id="ARBA00047594"/>
    </source>
</evidence>
<evidence type="ECO:0000256" key="13">
    <source>
        <dbReference type="ARBA" id="ARBA00023316"/>
    </source>
</evidence>
<evidence type="ECO:0000256" key="8">
    <source>
        <dbReference type="ARBA" id="ARBA00022960"/>
    </source>
</evidence>
<evidence type="ECO:0000256" key="9">
    <source>
        <dbReference type="ARBA" id="ARBA00022984"/>
    </source>
</evidence>
<comment type="caution">
    <text evidence="17">The sequence shown here is derived from an EMBL/GenBank/DDBJ whole genome shotgun (WGS) entry which is preliminary data.</text>
</comment>
<proteinExistence type="inferred from homology"/>
<evidence type="ECO:0000256" key="6">
    <source>
        <dbReference type="ARBA" id="ARBA00022692"/>
    </source>
</evidence>
<comment type="similarity">
    <text evidence="2">Belongs to the UppP family.</text>
</comment>
<dbReference type="Pfam" id="PF02673">
    <property type="entry name" value="BacA"/>
    <property type="match status" value="1"/>
</dbReference>
<keyword evidence="12" id="KW-0046">Antibiotic resistance</keyword>
<evidence type="ECO:0000256" key="4">
    <source>
        <dbReference type="ARBA" id="ARBA00021581"/>
    </source>
</evidence>
<evidence type="ECO:0000256" key="1">
    <source>
        <dbReference type="ARBA" id="ARBA00004651"/>
    </source>
</evidence>
<evidence type="ECO:0000256" key="15">
    <source>
        <dbReference type="ARBA" id="ARBA00032932"/>
    </source>
</evidence>
<evidence type="ECO:0000256" key="10">
    <source>
        <dbReference type="ARBA" id="ARBA00022989"/>
    </source>
</evidence>
<name>A0ABT9WZ44_9BACI</name>
<comment type="catalytic activity">
    <reaction evidence="16">
        <text>di-trans,octa-cis-undecaprenyl diphosphate + H2O = di-trans,octa-cis-undecaprenyl phosphate + phosphate + H(+)</text>
        <dbReference type="Rhea" id="RHEA:28094"/>
        <dbReference type="ChEBI" id="CHEBI:15377"/>
        <dbReference type="ChEBI" id="CHEBI:15378"/>
        <dbReference type="ChEBI" id="CHEBI:43474"/>
        <dbReference type="ChEBI" id="CHEBI:58405"/>
        <dbReference type="ChEBI" id="CHEBI:60392"/>
        <dbReference type="EC" id="3.6.1.27"/>
    </reaction>
</comment>
<keyword evidence="13" id="KW-0961">Cell wall biogenesis/degradation</keyword>
<evidence type="ECO:0000256" key="2">
    <source>
        <dbReference type="ARBA" id="ARBA00010621"/>
    </source>
</evidence>
<sequence length="47" mass="5324">MDFESLYLLLKYLFLGVLQGFTEPIPISSSGHVKLAQYFIGLEIMSN</sequence>
<organism evidence="17 18">
    <name type="scientific">Bacillus chungangensis</name>
    <dbReference type="NCBI Taxonomy" id="587633"/>
    <lineage>
        <taxon>Bacteria</taxon>
        <taxon>Bacillati</taxon>
        <taxon>Bacillota</taxon>
        <taxon>Bacilli</taxon>
        <taxon>Bacillales</taxon>
        <taxon>Bacillaceae</taxon>
        <taxon>Bacillus</taxon>
    </lineage>
</organism>
<evidence type="ECO:0000313" key="18">
    <source>
        <dbReference type="Proteomes" id="UP001223586"/>
    </source>
</evidence>
<keyword evidence="5" id="KW-1003">Cell membrane</keyword>
<evidence type="ECO:0000256" key="11">
    <source>
        <dbReference type="ARBA" id="ARBA00023136"/>
    </source>
</evidence>
<dbReference type="InterPro" id="IPR003824">
    <property type="entry name" value="UppP"/>
</dbReference>
<keyword evidence="18" id="KW-1185">Reference proteome</keyword>
<comment type="subcellular location">
    <subcellularLocation>
        <location evidence="1">Cell membrane</location>
        <topology evidence="1">Multi-pass membrane protein</topology>
    </subcellularLocation>
</comment>
<evidence type="ECO:0000256" key="14">
    <source>
        <dbReference type="ARBA" id="ARBA00032707"/>
    </source>
</evidence>
<evidence type="ECO:0000256" key="12">
    <source>
        <dbReference type="ARBA" id="ARBA00023251"/>
    </source>
</evidence>